<dbReference type="InterPro" id="IPR011009">
    <property type="entry name" value="Kinase-like_dom_sf"/>
</dbReference>
<comment type="catalytic activity">
    <reaction evidence="9">
        <text>L-seryl-[protein] + ATP = O-phospho-L-seryl-[protein] + ADP + H(+)</text>
        <dbReference type="Rhea" id="RHEA:17989"/>
        <dbReference type="Rhea" id="RHEA-COMP:9863"/>
        <dbReference type="Rhea" id="RHEA-COMP:11604"/>
        <dbReference type="ChEBI" id="CHEBI:15378"/>
        <dbReference type="ChEBI" id="CHEBI:29999"/>
        <dbReference type="ChEBI" id="CHEBI:30616"/>
        <dbReference type="ChEBI" id="CHEBI:83421"/>
        <dbReference type="ChEBI" id="CHEBI:456216"/>
        <dbReference type="EC" id="2.7.11.1"/>
    </reaction>
</comment>
<keyword evidence="2" id="KW-0723">Serine/threonine-protein kinase</keyword>
<evidence type="ECO:0000256" key="2">
    <source>
        <dbReference type="ARBA" id="ARBA00022527"/>
    </source>
</evidence>
<sequence>MDNYTGIPGSDVLRSLADGQLVAVTYIPRGEQVDEAVRREIVRHRSLRHPSVVRLRELALTPTHLAVVSEHAPDLYRRVRDAGRFGEDEARLLFRQLVSGVSYCHSMQVCHRDLKLEKLLLLDGGCTGPPRLKICGPGVSKRNSQPGAPRASDQTGAYIPPEVFQQREYDGKIADVWSCGVTLYAMLVGSYPFQCPDDEPRNFRKTIQRIQSVEYSVPDDLNVSAECRDLISKIFIADPAARITISEIRNHPWFLMDHLADDSRMSTKGTEQPMQSMDEIMQILALAEAPYPGDDMEEFVDSDPYIDITTS</sequence>
<dbReference type="PANTHER" id="PTHR24343:SF481">
    <property type="entry name" value="PROTEIN KINASE DOMAIN-CONTAINING PROTEIN"/>
    <property type="match status" value="1"/>
</dbReference>
<dbReference type="OrthoDB" id="597155at2759"/>
<dbReference type="GO" id="GO:0005524">
    <property type="term" value="F:ATP binding"/>
    <property type="evidence" value="ECO:0007669"/>
    <property type="project" value="UniProtKB-KW"/>
</dbReference>
<dbReference type="Gramene" id="HORVU.MOREX.r3.7HG0747850.1">
    <property type="protein sequence ID" value="HORVU.MOREX.r3.7HG0747850.1"/>
    <property type="gene ID" value="HORVU.MOREX.r3.7HG0747850"/>
</dbReference>
<protein>
    <recommendedName>
        <fullName evidence="1">non-specific serine/threonine protein kinase</fullName>
        <ecNumber evidence="1">2.7.11.1</ecNumber>
    </recommendedName>
</protein>
<evidence type="ECO:0000256" key="8">
    <source>
        <dbReference type="ARBA" id="ARBA00047899"/>
    </source>
</evidence>
<dbReference type="Gramene" id="HORVU.MOREX.r2.7HG0620400.1">
    <property type="protein sequence ID" value="HORVU.MOREX.r2.7HG0620400.1"/>
    <property type="gene ID" value="HORVU.MOREX.r2.7HG0620400"/>
</dbReference>
<evidence type="ECO:0000256" key="3">
    <source>
        <dbReference type="ARBA" id="ARBA00022553"/>
    </source>
</evidence>
<evidence type="ECO:0000256" key="10">
    <source>
        <dbReference type="SAM" id="MobiDB-lite"/>
    </source>
</evidence>
<dbReference type="Pfam" id="PF00069">
    <property type="entry name" value="Pkinase"/>
    <property type="match status" value="1"/>
</dbReference>
<evidence type="ECO:0000313" key="13">
    <source>
        <dbReference type="Proteomes" id="UP000011116"/>
    </source>
</evidence>
<dbReference type="GeneID" id="123409862"/>
<keyword evidence="7" id="KW-0067">ATP-binding</keyword>
<evidence type="ECO:0000259" key="11">
    <source>
        <dbReference type="PROSITE" id="PS50011"/>
    </source>
</evidence>
<reference evidence="13" key="1">
    <citation type="journal article" date="2012" name="Nature">
        <title>A physical, genetic and functional sequence assembly of the barley genome.</title>
        <authorList>
            <consortium name="The International Barley Genome Sequencing Consortium"/>
            <person name="Mayer K.F."/>
            <person name="Waugh R."/>
            <person name="Brown J.W."/>
            <person name="Schulman A."/>
            <person name="Langridge P."/>
            <person name="Platzer M."/>
            <person name="Fincher G.B."/>
            <person name="Muehlbauer G.J."/>
            <person name="Sato K."/>
            <person name="Close T.J."/>
            <person name="Wise R.P."/>
            <person name="Stein N."/>
        </authorList>
    </citation>
    <scope>NUCLEOTIDE SEQUENCE [LARGE SCALE GENOMIC DNA]</scope>
    <source>
        <strain evidence="13">cv. Morex</strain>
    </source>
</reference>
<organism evidence="12 13">
    <name type="scientific">Hordeum vulgare subsp. vulgare</name>
    <name type="common">Domesticated barley</name>
    <dbReference type="NCBI Taxonomy" id="112509"/>
    <lineage>
        <taxon>Eukaryota</taxon>
        <taxon>Viridiplantae</taxon>
        <taxon>Streptophyta</taxon>
        <taxon>Embryophyta</taxon>
        <taxon>Tracheophyta</taxon>
        <taxon>Spermatophyta</taxon>
        <taxon>Magnoliopsida</taxon>
        <taxon>Liliopsida</taxon>
        <taxon>Poales</taxon>
        <taxon>Poaceae</taxon>
        <taxon>BOP clade</taxon>
        <taxon>Pooideae</taxon>
        <taxon>Triticodae</taxon>
        <taxon>Triticeae</taxon>
        <taxon>Hordeinae</taxon>
        <taxon>Hordeum</taxon>
    </lineage>
</organism>
<evidence type="ECO:0000256" key="4">
    <source>
        <dbReference type="ARBA" id="ARBA00022679"/>
    </source>
</evidence>
<proteinExistence type="predicted"/>
<evidence type="ECO:0000256" key="6">
    <source>
        <dbReference type="ARBA" id="ARBA00022777"/>
    </source>
</evidence>
<name>A0A8I6YK16_HORVV</name>
<evidence type="ECO:0000256" key="9">
    <source>
        <dbReference type="ARBA" id="ARBA00048679"/>
    </source>
</evidence>
<evidence type="ECO:0000313" key="12">
    <source>
        <dbReference type="EnsemblPlants" id="HORVU.MOREX.r3.7HG0747920.1"/>
    </source>
</evidence>
<dbReference type="OMA" id="RCKRIPE"/>
<gene>
    <name evidence="12" type="primary">LOC123409862</name>
</gene>
<dbReference type="Gene3D" id="1.10.510.10">
    <property type="entry name" value="Transferase(Phosphotransferase) domain 1"/>
    <property type="match status" value="1"/>
</dbReference>
<reference evidence="12" key="3">
    <citation type="submission" date="2022-01" db="UniProtKB">
        <authorList>
            <consortium name="EnsemblPlants"/>
        </authorList>
    </citation>
    <scope>IDENTIFICATION</scope>
    <source>
        <strain evidence="12">subsp. vulgare</strain>
    </source>
</reference>
<comment type="catalytic activity">
    <reaction evidence="8">
        <text>L-threonyl-[protein] + ATP = O-phospho-L-threonyl-[protein] + ADP + H(+)</text>
        <dbReference type="Rhea" id="RHEA:46608"/>
        <dbReference type="Rhea" id="RHEA-COMP:11060"/>
        <dbReference type="Rhea" id="RHEA-COMP:11605"/>
        <dbReference type="ChEBI" id="CHEBI:15378"/>
        <dbReference type="ChEBI" id="CHEBI:30013"/>
        <dbReference type="ChEBI" id="CHEBI:30616"/>
        <dbReference type="ChEBI" id="CHEBI:61977"/>
        <dbReference type="ChEBI" id="CHEBI:456216"/>
        <dbReference type="EC" id="2.7.11.1"/>
    </reaction>
</comment>
<keyword evidence="4" id="KW-0808">Transferase</keyword>
<dbReference type="SUPFAM" id="SSF56112">
    <property type="entry name" value="Protein kinase-like (PK-like)"/>
    <property type="match status" value="1"/>
</dbReference>
<dbReference type="PROSITE" id="PS50011">
    <property type="entry name" value="PROTEIN_KINASE_DOM"/>
    <property type="match status" value="1"/>
</dbReference>
<dbReference type="AlphaFoldDB" id="A0A8I6YK16"/>
<keyword evidence="6" id="KW-0418">Kinase</keyword>
<feature type="region of interest" description="Disordered" evidence="10">
    <location>
        <begin position="137"/>
        <end position="156"/>
    </location>
</feature>
<keyword evidence="3" id="KW-0597">Phosphoprotein</keyword>
<dbReference type="RefSeq" id="XP_044958666.1">
    <property type="nucleotide sequence ID" value="XM_045102731.1"/>
</dbReference>
<evidence type="ECO:0000256" key="7">
    <source>
        <dbReference type="ARBA" id="ARBA00022840"/>
    </source>
</evidence>
<evidence type="ECO:0000256" key="5">
    <source>
        <dbReference type="ARBA" id="ARBA00022741"/>
    </source>
</evidence>
<dbReference type="EnsemblPlants" id="HORVU.MOREX.r3.7HG0747850.1">
    <property type="protein sequence ID" value="HORVU.MOREX.r3.7HG0747850.1"/>
    <property type="gene ID" value="HORVU.MOREX.r3.7HG0747850"/>
</dbReference>
<reference evidence="12" key="2">
    <citation type="submission" date="2020-10" db="EMBL/GenBank/DDBJ databases">
        <authorList>
            <person name="Scholz U."/>
            <person name="Mascher M."/>
            <person name="Fiebig A."/>
        </authorList>
    </citation>
    <scope>NUCLEOTIDE SEQUENCE [LARGE SCALE GENOMIC DNA]</scope>
    <source>
        <strain evidence="12">cv. Morex</strain>
    </source>
</reference>
<dbReference type="EC" id="2.7.11.1" evidence="1"/>
<evidence type="ECO:0000256" key="1">
    <source>
        <dbReference type="ARBA" id="ARBA00012513"/>
    </source>
</evidence>
<dbReference type="Gene3D" id="3.30.200.20">
    <property type="entry name" value="Phosphorylase Kinase, domain 1"/>
    <property type="match status" value="1"/>
</dbReference>
<dbReference type="SMR" id="A0A8I6YK16"/>
<dbReference type="KEGG" id="hvg:123409862"/>
<accession>A0A8I6YK16</accession>
<feature type="domain" description="Protein kinase" evidence="11">
    <location>
        <begin position="1"/>
        <end position="254"/>
    </location>
</feature>
<dbReference type="InterPro" id="IPR000719">
    <property type="entry name" value="Prot_kinase_dom"/>
</dbReference>
<dbReference type="Proteomes" id="UP000011116">
    <property type="component" value="Chromosome 7H"/>
</dbReference>
<dbReference type="GO" id="GO:0004674">
    <property type="term" value="F:protein serine/threonine kinase activity"/>
    <property type="evidence" value="ECO:0000318"/>
    <property type="project" value="GO_Central"/>
</dbReference>
<keyword evidence="13" id="KW-1185">Reference proteome</keyword>
<dbReference type="EnsemblPlants" id="HORVU.MOREX.r3.7HG0747920.1">
    <property type="protein sequence ID" value="HORVU.MOREX.r3.7HG0747920.1"/>
    <property type="gene ID" value="HORVU.MOREX.r3.7HG0747920"/>
</dbReference>
<keyword evidence="5" id="KW-0547">Nucleotide-binding</keyword>
<dbReference type="PANTHER" id="PTHR24343">
    <property type="entry name" value="SERINE/THREONINE KINASE"/>
    <property type="match status" value="1"/>
</dbReference>
<dbReference type="Gramene" id="HORVU.MOREX.r3.7HG0747920.1">
    <property type="protein sequence ID" value="HORVU.MOREX.r3.7HG0747920.1"/>
    <property type="gene ID" value="HORVU.MOREX.r3.7HG0747920"/>
</dbReference>